<reference evidence="2" key="1">
    <citation type="journal article" date="2017" name="bioRxiv">
        <title>Comparative analysis of the genomes of Stylophora pistillata and Acropora digitifera provides evidence for extensive differences between species of corals.</title>
        <authorList>
            <person name="Voolstra C.R."/>
            <person name="Li Y."/>
            <person name="Liew Y.J."/>
            <person name="Baumgarten S."/>
            <person name="Zoccola D."/>
            <person name="Flot J.-F."/>
            <person name="Tambutte S."/>
            <person name="Allemand D."/>
            <person name="Aranda M."/>
        </authorList>
    </citation>
    <scope>NUCLEOTIDE SEQUENCE [LARGE SCALE GENOMIC DNA]</scope>
</reference>
<protein>
    <submittedName>
        <fullName evidence="1">Uncharacterized protein</fullName>
    </submittedName>
</protein>
<organism evidence="1 2">
    <name type="scientific">Stylophora pistillata</name>
    <name type="common">Smooth cauliflower coral</name>
    <dbReference type="NCBI Taxonomy" id="50429"/>
    <lineage>
        <taxon>Eukaryota</taxon>
        <taxon>Metazoa</taxon>
        <taxon>Cnidaria</taxon>
        <taxon>Anthozoa</taxon>
        <taxon>Hexacorallia</taxon>
        <taxon>Scleractinia</taxon>
        <taxon>Astrocoeniina</taxon>
        <taxon>Pocilloporidae</taxon>
        <taxon>Stylophora</taxon>
    </lineage>
</organism>
<gene>
    <name evidence="1" type="ORF">AWC38_SpisGene15851</name>
</gene>
<dbReference type="EMBL" id="LSMT01000347">
    <property type="protein sequence ID" value="PFX19710.1"/>
    <property type="molecule type" value="Genomic_DNA"/>
</dbReference>
<dbReference type="AlphaFoldDB" id="A0A2B4RT29"/>
<keyword evidence="2" id="KW-1185">Reference proteome</keyword>
<name>A0A2B4RT29_STYPI</name>
<accession>A0A2B4RT29</accession>
<evidence type="ECO:0000313" key="2">
    <source>
        <dbReference type="Proteomes" id="UP000225706"/>
    </source>
</evidence>
<sequence length="454" mass="50708">MATAHSTEGLVSISSNCLVPREVTYDPLPAVRYETGSYDLSPALRNVIPPEPPSYEDVLSGDKEFYIDPQYFQEQPDELPPEYDEDEVPNYEMDDENYQKEVLSELGLLDYENVDKILNQEMMTPKRSKYYLREVQKLAGGTPYGADRATVINGAHLLIKQMTIKSGEYDNGEFYPEVDNDTESKLRIFSDLMSYTMRKNDYNSGALQSGQGVHIKPTKTQMESGIGTILALISIPMAVDLVKNLISGKRAPQMGGPPLKGGKGAPRLGAYMPQIPPPCIGSWPNTQLGRGSSHSIGEIVLKGLGNSRVYLARQGAAKAIKSDYAKNKIKQKANKYLYQALDSFTDDLSKKISGGNIDYSQWYPMEMYAPSGVYDPINLLYKGGAVHIHKMIGKSPKPKGGWTPSRYKYMGPYNPLDQQLVYDKKNVEVKQWNVKPYDKVDEIAAYHDICCDMG</sequence>
<comment type="caution">
    <text evidence="1">The sequence shown here is derived from an EMBL/GenBank/DDBJ whole genome shotgun (WGS) entry which is preliminary data.</text>
</comment>
<proteinExistence type="predicted"/>
<dbReference type="Proteomes" id="UP000225706">
    <property type="component" value="Unassembled WGS sequence"/>
</dbReference>
<evidence type="ECO:0000313" key="1">
    <source>
        <dbReference type="EMBL" id="PFX19710.1"/>
    </source>
</evidence>